<dbReference type="GO" id="GO:0005819">
    <property type="term" value="C:spindle"/>
    <property type="evidence" value="ECO:0007669"/>
    <property type="project" value="UniProtKB-SubCell"/>
</dbReference>
<sequence length="105" mass="12577">MSDREEESDESDSDDEYETQRPKKKVPEWAQRHNLHRALERQFADGPNRLDPDKIFGEVLTCNLEEIFDKKKSRYQRRISSGNWTKDHVTIAEKLTYKRTMGYQK</sequence>
<keyword evidence="11" id="KW-1185">Reference proteome</keyword>
<keyword evidence="7" id="KW-0539">Nucleus</keyword>
<evidence type="ECO:0000259" key="9">
    <source>
        <dbReference type="Pfam" id="PF03941"/>
    </source>
</evidence>
<reference evidence="10" key="1">
    <citation type="submission" date="2023-06" db="EMBL/GenBank/DDBJ databases">
        <title>Survivors Of The Sea: Transcriptome response of Skeletonema marinoi to long-term dormancy.</title>
        <authorList>
            <person name="Pinder M.I.M."/>
            <person name="Kourtchenko O."/>
            <person name="Robertson E.K."/>
            <person name="Larsson T."/>
            <person name="Maumus F."/>
            <person name="Osuna-Cruz C.M."/>
            <person name="Vancaester E."/>
            <person name="Stenow R."/>
            <person name="Vandepoele K."/>
            <person name="Ploug H."/>
            <person name="Bruchert V."/>
            <person name="Godhe A."/>
            <person name="Topel M."/>
        </authorList>
    </citation>
    <scope>NUCLEOTIDE SEQUENCE</scope>
    <source>
        <strain evidence="10">R05AC</strain>
    </source>
</reference>
<evidence type="ECO:0000256" key="3">
    <source>
        <dbReference type="ARBA" id="ARBA00010042"/>
    </source>
</evidence>
<dbReference type="InterPro" id="IPR005635">
    <property type="entry name" value="Inner_centromere_prot_ARK-bd"/>
</dbReference>
<comment type="similarity">
    <text evidence="3">Belongs to the INCENP family.</text>
</comment>
<gene>
    <name evidence="10" type="ORF">QTG54_011498</name>
</gene>
<evidence type="ECO:0000256" key="7">
    <source>
        <dbReference type="ARBA" id="ARBA00023242"/>
    </source>
</evidence>
<evidence type="ECO:0000256" key="4">
    <source>
        <dbReference type="ARBA" id="ARBA00022490"/>
    </source>
</evidence>
<evidence type="ECO:0000256" key="8">
    <source>
        <dbReference type="SAM" id="MobiDB-lite"/>
    </source>
</evidence>
<dbReference type="GO" id="GO:0007059">
    <property type="term" value="P:chromosome segregation"/>
    <property type="evidence" value="ECO:0007669"/>
    <property type="project" value="UniProtKB-KW"/>
</dbReference>
<feature type="region of interest" description="Disordered" evidence="8">
    <location>
        <begin position="1"/>
        <end position="27"/>
    </location>
</feature>
<dbReference type="PANTHER" id="PTHR13142">
    <property type="entry name" value="INNER CENTROMERE PROTEIN"/>
    <property type="match status" value="1"/>
</dbReference>
<keyword evidence="4" id="KW-0963">Cytoplasm</keyword>
<evidence type="ECO:0000256" key="2">
    <source>
        <dbReference type="ARBA" id="ARBA00004186"/>
    </source>
</evidence>
<protein>
    <submittedName>
        <fullName evidence="10">Inner centromere protein</fullName>
    </submittedName>
</protein>
<evidence type="ECO:0000256" key="6">
    <source>
        <dbReference type="ARBA" id="ARBA00023212"/>
    </source>
</evidence>
<feature type="compositionally biased region" description="Basic and acidic residues" evidence="8">
    <location>
        <begin position="18"/>
        <end position="27"/>
    </location>
</feature>
<dbReference type="GO" id="GO:0005634">
    <property type="term" value="C:nucleus"/>
    <property type="evidence" value="ECO:0007669"/>
    <property type="project" value="UniProtKB-SubCell"/>
</dbReference>
<feature type="domain" description="Inner centromere protein ARK-binding" evidence="9">
    <location>
        <begin position="8"/>
        <end position="68"/>
    </location>
</feature>
<feature type="compositionally biased region" description="Acidic residues" evidence="8">
    <location>
        <begin position="1"/>
        <end position="17"/>
    </location>
</feature>
<evidence type="ECO:0000313" key="11">
    <source>
        <dbReference type="Proteomes" id="UP001224775"/>
    </source>
</evidence>
<evidence type="ECO:0000313" key="10">
    <source>
        <dbReference type="EMBL" id="KAK1737726.1"/>
    </source>
</evidence>
<organism evidence="10 11">
    <name type="scientific">Skeletonema marinoi</name>
    <dbReference type="NCBI Taxonomy" id="267567"/>
    <lineage>
        <taxon>Eukaryota</taxon>
        <taxon>Sar</taxon>
        <taxon>Stramenopiles</taxon>
        <taxon>Ochrophyta</taxon>
        <taxon>Bacillariophyta</taxon>
        <taxon>Coscinodiscophyceae</taxon>
        <taxon>Thalassiosirophycidae</taxon>
        <taxon>Thalassiosirales</taxon>
        <taxon>Skeletonemataceae</taxon>
        <taxon>Skeletonema</taxon>
        <taxon>Skeletonema marinoi-dohrnii complex</taxon>
    </lineage>
</organism>
<dbReference type="Proteomes" id="UP001224775">
    <property type="component" value="Unassembled WGS sequence"/>
</dbReference>
<comment type="subcellular location">
    <subcellularLocation>
        <location evidence="2">Cytoplasm</location>
        <location evidence="2">Cytoskeleton</location>
        <location evidence="2">Spindle</location>
    </subcellularLocation>
    <subcellularLocation>
        <location evidence="1">Nucleus</location>
    </subcellularLocation>
</comment>
<dbReference type="Pfam" id="PF03941">
    <property type="entry name" value="INCENP_ARK-bind"/>
    <property type="match status" value="1"/>
</dbReference>
<dbReference type="Gene3D" id="6.10.250.2990">
    <property type="match status" value="1"/>
</dbReference>
<accession>A0AAD9D827</accession>
<keyword evidence="6" id="KW-0206">Cytoskeleton</keyword>
<comment type="caution">
    <text evidence="10">The sequence shown here is derived from an EMBL/GenBank/DDBJ whole genome shotgun (WGS) entry which is preliminary data.</text>
</comment>
<dbReference type="PANTHER" id="PTHR13142:SF1">
    <property type="entry name" value="INNER CENTROMERE PROTEIN"/>
    <property type="match status" value="1"/>
</dbReference>
<keyword evidence="5" id="KW-0159">Chromosome partition</keyword>
<name>A0AAD9D827_9STRA</name>
<evidence type="ECO:0000256" key="1">
    <source>
        <dbReference type="ARBA" id="ARBA00004123"/>
    </source>
</evidence>
<dbReference type="AlphaFoldDB" id="A0AAD9D827"/>
<proteinExistence type="inferred from homology"/>
<dbReference type="EMBL" id="JATAAI010000023">
    <property type="protein sequence ID" value="KAK1737726.1"/>
    <property type="molecule type" value="Genomic_DNA"/>
</dbReference>
<evidence type="ECO:0000256" key="5">
    <source>
        <dbReference type="ARBA" id="ARBA00022829"/>
    </source>
</evidence>